<dbReference type="GO" id="GO:1901678">
    <property type="term" value="P:iron coordination entity transport"/>
    <property type="evidence" value="ECO:0007669"/>
    <property type="project" value="UniProtKB-ARBA"/>
</dbReference>
<evidence type="ECO:0000256" key="6">
    <source>
        <dbReference type="SAM" id="SignalP"/>
    </source>
</evidence>
<dbReference type="PANTHER" id="PTHR30532:SF1">
    <property type="entry name" value="IRON(3+)-HYDROXAMATE-BINDING PROTEIN FHUD"/>
    <property type="match status" value="1"/>
</dbReference>
<dbReference type="InterPro" id="IPR051313">
    <property type="entry name" value="Bact_iron-sidero_bind"/>
</dbReference>
<dbReference type="PROSITE" id="PS50983">
    <property type="entry name" value="FE_B12_PBP"/>
    <property type="match status" value="1"/>
</dbReference>
<dbReference type="Proteomes" id="UP000533017">
    <property type="component" value="Unassembled WGS sequence"/>
</dbReference>
<evidence type="ECO:0000256" key="4">
    <source>
        <dbReference type="ARBA" id="ARBA00022729"/>
    </source>
</evidence>
<evidence type="ECO:0000313" key="8">
    <source>
        <dbReference type="EMBL" id="NYH82205.1"/>
    </source>
</evidence>
<keyword evidence="4 6" id="KW-0732">Signal</keyword>
<dbReference type="OrthoDB" id="9793175at2"/>
<name>A0A1I3AKH3_9ACTN</name>
<evidence type="ECO:0000256" key="1">
    <source>
        <dbReference type="ARBA" id="ARBA00004196"/>
    </source>
</evidence>
<dbReference type="EMBL" id="JACBZA010000001">
    <property type="protein sequence ID" value="NYH82205.1"/>
    <property type="molecule type" value="Genomic_DNA"/>
</dbReference>
<dbReference type="STRING" id="504797.SAMN05421678_119117"/>
<evidence type="ECO:0000313" key="10">
    <source>
        <dbReference type="Proteomes" id="UP000199052"/>
    </source>
</evidence>
<dbReference type="GO" id="GO:0030288">
    <property type="term" value="C:outer membrane-bounded periplasmic space"/>
    <property type="evidence" value="ECO:0007669"/>
    <property type="project" value="TreeGrafter"/>
</dbReference>
<feature type="region of interest" description="Disordered" evidence="5">
    <location>
        <begin position="29"/>
        <end position="75"/>
    </location>
</feature>
<dbReference type="CDD" id="cd01146">
    <property type="entry name" value="FhuD"/>
    <property type="match status" value="1"/>
</dbReference>
<proteinExistence type="inferred from homology"/>
<protein>
    <submittedName>
        <fullName evidence="9">Iron complex transport system substrate-binding protein</fullName>
    </submittedName>
</protein>
<feature type="domain" description="Fe/B12 periplasmic-binding" evidence="7">
    <location>
        <begin position="91"/>
        <end position="357"/>
    </location>
</feature>
<evidence type="ECO:0000259" key="7">
    <source>
        <dbReference type="PROSITE" id="PS50983"/>
    </source>
</evidence>
<accession>A0A1I3AKH3</accession>
<dbReference type="RefSeq" id="WP_139239174.1">
    <property type="nucleotide sequence ID" value="NZ_FOOI01000019.1"/>
</dbReference>
<dbReference type="AlphaFoldDB" id="A0A1I3AKH3"/>
<dbReference type="PROSITE" id="PS51257">
    <property type="entry name" value="PROKAR_LIPOPROTEIN"/>
    <property type="match status" value="1"/>
</dbReference>
<evidence type="ECO:0000313" key="11">
    <source>
        <dbReference type="Proteomes" id="UP000533017"/>
    </source>
</evidence>
<dbReference type="EMBL" id="FOOI01000019">
    <property type="protein sequence ID" value="SFH50545.1"/>
    <property type="molecule type" value="Genomic_DNA"/>
</dbReference>
<dbReference type="InterPro" id="IPR002491">
    <property type="entry name" value="ABC_transptr_periplasmic_BD"/>
</dbReference>
<sequence>MSPASVRRVCACLIGVLLAAGSVACSDGGSPAPGASTSSSASRTASPASASPASASPASASPAARARAARPKPVTVSDVNGAVRLRAPARRVVALDWTYAEDLLAVGVRPVGVADKAGYAAWVGGGPRLDRTTAEVGPRQQPDPTVVRALRPDLILVGKDETNALVAQMRRIAPVLVFDPYRPDMSAWTEMRTTFAAVARAVGRGDQAAWVLRQLDDAIVRDRSKLAAAGAANLPVALAQGYSVEGVPTIRMFGRTSLAGDLLGRLGLQNGWRGEPDQYGLSTVGPADLGQVSSADFLYLADRRNDIFTGAMTDGPAWRGLAFAAEGRVHRLGTRTWFFGGPLSTRACADALVRALS</sequence>
<feature type="signal peptide" evidence="6">
    <location>
        <begin position="1"/>
        <end position="19"/>
    </location>
</feature>
<feature type="compositionally biased region" description="Low complexity" evidence="5">
    <location>
        <begin position="29"/>
        <end position="66"/>
    </location>
</feature>
<reference evidence="9 10" key="1">
    <citation type="submission" date="2016-10" db="EMBL/GenBank/DDBJ databases">
        <authorList>
            <person name="de Groot N.N."/>
        </authorList>
    </citation>
    <scope>NUCLEOTIDE SEQUENCE [LARGE SCALE GENOMIC DNA]</scope>
    <source>
        <strain evidence="9 10">CPCC 202808</strain>
    </source>
</reference>
<comment type="similarity">
    <text evidence="2">Belongs to the bacterial solute-binding protein 8 family.</text>
</comment>
<evidence type="ECO:0000256" key="2">
    <source>
        <dbReference type="ARBA" id="ARBA00008814"/>
    </source>
</evidence>
<dbReference type="PANTHER" id="PTHR30532">
    <property type="entry name" value="IRON III DICITRATE-BINDING PERIPLASMIC PROTEIN"/>
    <property type="match status" value="1"/>
</dbReference>
<reference evidence="8 11" key="2">
    <citation type="submission" date="2020-07" db="EMBL/GenBank/DDBJ databases">
        <title>Sequencing the genomes of 1000 actinobacteria strains.</title>
        <authorList>
            <person name="Klenk H.-P."/>
        </authorList>
    </citation>
    <scope>NUCLEOTIDE SEQUENCE [LARGE SCALE GENOMIC DNA]</scope>
    <source>
        <strain evidence="8 11">DSM 45117</strain>
    </source>
</reference>
<dbReference type="PRINTS" id="PR01715">
    <property type="entry name" value="FERRIBNDNGPP"/>
</dbReference>
<dbReference type="Gene3D" id="3.40.50.1980">
    <property type="entry name" value="Nitrogenase molybdenum iron protein domain"/>
    <property type="match status" value="2"/>
</dbReference>
<comment type="subcellular location">
    <subcellularLocation>
        <location evidence="1">Cell envelope</location>
    </subcellularLocation>
</comment>
<evidence type="ECO:0000256" key="5">
    <source>
        <dbReference type="SAM" id="MobiDB-lite"/>
    </source>
</evidence>
<evidence type="ECO:0000256" key="3">
    <source>
        <dbReference type="ARBA" id="ARBA00022448"/>
    </source>
</evidence>
<dbReference type="SUPFAM" id="SSF53807">
    <property type="entry name" value="Helical backbone' metal receptor"/>
    <property type="match status" value="1"/>
</dbReference>
<evidence type="ECO:0000313" key="9">
    <source>
        <dbReference type="EMBL" id="SFH50545.1"/>
    </source>
</evidence>
<keyword evidence="3" id="KW-0813">Transport</keyword>
<dbReference type="Proteomes" id="UP000199052">
    <property type="component" value="Unassembled WGS sequence"/>
</dbReference>
<organism evidence="9 10">
    <name type="scientific">Actinopolymorpha cephalotaxi</name>
    <dbReference type="NCBI Taxonomy" id="504797"/>
    <lineage>
        <taxon>Bacteria</taxon>
        <taxon>Bacillati</taxon>
        <taxon>Actinomycetota</taxon>
        <taxon>Actinomycetes</taxon>
        <taxon>Propionibacteriales</taxon>
        <taxon>Actinopolymorphaceae</taxon>
        <taxon>Actinopolymorpha</taxon>
    </lineage>
</organism>
<feature type="chain" id="PRO_5039014131" evidence="6">
    <location>
        <begin position="20"/>
        <end position="357"/>
    </location>
</feature>
<dbReference type="Pfam" id="PF01497">
    <property type="entry name" value="Peripla_BP_2"/>
    <property type="match status" value="1"/>
</dbReference>
<gene>
    <name evidence="8" type="ORF">FHR37_001056</name>
    <name evidence="9" type="ORF">SAMN05421678_119117</name>
</gene>
<keyword evidence="11" id="KW-1185">Reference proteome</keyword>